<dbReference type="Proteomes" id="UP000326476">
    <property type="component" value="Unassembled WGS sequence"/>
</dbReference>
<dbReference type="GO" id="GO:0016740">
    <property type="term" value="F:transferase activity"/>
    <property type="evidence" value="ECO:0007669"/>
    <property type="project" value="UniProtKB-KW"/>
</dbReference>
<gene>
    <name evidence="1" type="ORF">F6I34_00460</name>
</gene>
<protein>
    <submittedName>
        <fullName evidence="1">CoA transferase</fullName>
    </submittedName>
</protein>
<name>A0A5N1BTP9_9LACT</name>
<dbReference type="PANTHER" id="PTHR48228:SF2">
    <property type="entry name" value="E-CINNAMOYL-COA:R-PHENYLLACTATE COA TRANSFERASE LARGE SUBUNIT"/>
    <property type="match status" value="1"/>
</dbReference>
<dbReference type="PANTHER" id="PTHR48228">
    <property type="entry name" value="SUCCINYL-COA--D-CITRAMALATE COA-TRANSFERASE"/>
    <property type="match status" value="1"/>
</dbReference>
<dbReference type="InterPro" id="IPR003673">
    <property type="entry name" value="CoA-Trfase_fam_III"/>
</dbReference>
<comment type="caution">
    <text evidence="1">The sequence shown here is derived from an EMBL/GenBank/DDBJ whole genome shotgun (WGS) entry which is preliminary data.</text>
</comment>
<evidence type="ECO:0000313" key="2">
    <source>
        <dbReference type="Proteomes" id="UP000326476"/>
    </source>
</evidence>
<dbReference type="InterPro" id="IPR044855">
    <property type="entry name" value="CoA-Trfase_III_dom3_sf"/>
</dbReference>
<dbReference type="SUPFAM" id="SSF89796">
    <property type="entry name" value="CoA-transferase family III (CaiB/BaiF)"/>
    <property type="match status" value="1"/>
</dbReference>
<proteinExistence type="predicted"/>
<dbReference type="AlphaFoldDB" id="A0A5N1BTP9"/>
<dbReference type="EMBL" id="VYVN01000001">
    <property type="protein sequence ID" value="KAA9242670.1"/>
    <property type="molecule type" value="Genomic_DNA"/>
</dbReference>
<organism evidence="1 2">
    <name type="scientific">Aerococcus tenax</name>
    <dbReference type="NCBI Taxonomy" id="3078812"/>
    <lineage>
        <taxon>Bacteria</taxon>
        <taxon>Bacillati</taxon>
        <taxon>Bacillota</taxon>
        <taxon>Bacilli</taxon>
        <taxon>Lactobacillales</taxon>
        <taxon>Aerococcaceae</taxon>
        <taxon>Aerococcus</taxon>
    </lineage>
</organism>
<evidence type="ECO:0000313" key="1">
    <source>
        <dbReference type="EMBL" id="KAA9242670.1"/>
    </source>
</evidence>
<keyword evidence="1" id="KW-0808">Transferase</keyword>
<sequence>MKAKQVFSLPLMGKTEEKGYCLMNIQLLDGVKVIDFSTMVAAPTTARVMADWGADVLKVEAPSGDQLRGTGATMNVTATEDENPIFETDNLNKKEITLNLKSEEGYQIMMQLLEEADVFISNIRIHSLEKLGLGYETLKAKFPHLIWGHFSGYGTKGEEAHRPGYDVVGYWARGGFMASLAPVNHPPISAPSGVGDSVAGLSLLSGILAALLKQRQTGQGEEVRVSLLGSAIFCNKMMIVSSQYEDHYPKDRMHPNNPFLQSYQTKDGEWIMLCLVRYESEFPRFMKIIGLEEYIDDESVNTLDAFQKNPKQSEFVKQVEAAIGNMKSQDLINKMLAEDFTFERAQTFDEIPNDKQAWANNYLENMEFGKDGKRVAMPASPVQFSDDKKIPFNHAPRLGEHNQEILADLGYSEEDIQSLREKGVI</sequence>
<dbReference type="Gene3D" id="3.40.50.10540">
    <property type="entry name" value="Crotonobetainyl-coa:carnitine coa-transferase, domain 1"/>
    <property type="match status" value="1"/>
</dbReference>
<dbReference type="InterPro" id="IPR050509">
    <property type="entry name" value="CoA-transferase_III"/>
</dbReference>
<dbReference type="Pfam" id="PF02515">
    <property type="entry name" value="CoA_transf_3"/>
    <property type="match status" value="1"/>
</dbReference>
<dbReference type="InterPro" id="IPR023606">
    <property type="entry name" value="CoA-Trfase_III_dom_1_sf"/>
</dbReference>
<accession>A0A5N1BTP9</accession>
<reference evidence="2" key="1">
    <citation type="submission" date="2019-09" db="EMBL/GenBank/DDBJ databases">
        <title>Draft genome sequence assemblies of isolates from the urinary tract.</title>
        <authorList>
            <person name="Mores C.R."/>
            <person name="Putonti C."/>
            <person name="Wolfe A.J."/>
        </authorList>
    </citation>
    <scope>NUCLEOTIDE SEQUENCE [LARGE SCALE GENOMIC DNA]</scope>
    <source>
        <strain evidence="2">UMB8614</strain>
    </source>
</reference>
<dbReference type="Gene3D" id="3.30.1540.10">
    <property type="entry name" value="formyl-coa transferase, domain 3"/>
    <property type="match status" value="1"/>
</dbReference>
<keyword evidence="2" id="KW-1185">Reference proteome</keyword>